<sequence>MVPPHDAMKHGIYYFHMLLLLILTGTPGGAGSSVPLKPVSFVLLHVNDTHSQFTPRPYALQFPGLENPVPVPLGSVSKMAALVRQTREQSPHVLFLHAGDMVQGSLYYTLFHGQAEAHVFNAMGLDAMAAGNHEFDRGTGGILSLLDHAQFPVVSANMNVSDDPELAGRIAPYIITHVDGVPVAVIGLLTRDLARISSPPDTLRMDPVIQTAQETINRLTAQDIRIIILLSHIGYEQDRLLAQSVTGADIVVGGHSHTLLGNFQNLGLTPEGPYPTVVTAQDGTDVLVVHAWKHTRMLGRLSVDFDATGKIVSHQGSPCLIAGTPLLDKEDQPLDPRTQEQVRLAIDRASGMALPEADPAVAAIAETYAAQVAEQGNIVVGRAEQPLPHIRVPDPTMPKGSAIAPLVAESLKRKVNRNGFNVDIAIQNTGGIRTGIRAGKITIETIYNLLPFENTLVIFQMTGQQITTLLEDALSSIIDAQRFFGGFPYSPGLGFRIDPTAVRGNRVSGCEVMDGSGAWHPLNHHATYRVVVNSFLAGGGDGYTVFAGLKGHDTGFVDTQAFLEYVSAEKTLSPPARHSFFQIP</sequence>
<dbReference type="Gene3D" id="3.60.21.10">
    <property type="match status" value="1"/>
</dbReference>
<dbReference type="RefSeq" id="WP_006967750.1">
    <property type="nucleotide sequence ID" value="NZ_APJX01000009.1"/>
</dbReference>
<organism evidence="5 6">
    <name type="scientific">Desulfotignum phosphitoxidans DSM 13687</name>
    <dbReference type="NCBI Taxonomy" id="1286635"/>
    <lineage>
        <taxon>Bacteria</taxon>
        <taxon>Pseudomonadati</taxon>
        <taxon>Thermodesulfobacteriota</taxon>
        <taxon>Desulfobacteria</taxon>
        <taxon>Desulfobacterales</taxon>
        <taxon>Desulfobacteraceae</taxon>
        <taxon>Desulfotignum</taxon>
    </lineage>
</organism>
<keyword evidence="6" id="KW-1185">Reference proteome</keyword>
<evidence type="ECO:0000313" key="6">
    <source>
        <dbReference type="Proteomes" id="UP000014216"/>
    </source>
</evidence>
<dbReference type="OrthoDB" id="9803927at2"/>
<dbReference type="GO" id="GO:0008768">
    <property type="term" value="F:UDP-sugar diphosphatase activity"/>
    <property type="evidence" value="ECO:0007669"/>
    <property type="project" value="TreeGrafter"/>
</dbReference>
<dbReference type="GO" id="GO:0000166">
    <property type="term" value="F:nucleotide binding"/>
    <property type="evidence" value="ECO:0007669"/>
    <property type="project" value="UniProtKB-KW"/>
</dbReference>
<dbReference type="GO" id="GO:0030288">
    <property type="term" value="C:outer membrane-bounded periplasmic space"/>
    <property type="evidence" value="ECO:0007669"/>
    <property type="project" value="TreeGrafter"/>
</dbReference>
<feature type="domain" description="5'-Nucleotidase C-terminal" evidence="4">
    <location>
        <begin position="398"/>
        <end position="547"/>
    </location>
</feature>
<keyword evidence="2" id="KW-0547">Nucleotide-binding</keyword>
<dbReference type="InterPro" id="IPR029052">
    <property type="entry name" value="Metallo-depent_PP-like"/>
</dbReference>
<dbReference type="PRINTS" id="PR01607">
    <property type="entry name" value="APYRASEFAMLY"/>
</dbReference>
<dbReference type="PANTHER" id="PTHR11575">
    <property type="entry name" value="5'-NUCLEOTIDASE-RELATED"/>
    <property type="match status" value="1"/>
</dbReference>
<evidence type="ECO:0000259" key="4">
    <source>
        <dbReference type="Pfam" id="PF02872"/>
    </source>
</evidence>
<dbReference type="EMBL" id="APJX01000009">
    <property type="protein sequence ID" value="EMS78316.1"/>
    <property type="molecule type" value="Genomic_DNA"/>
</dbReference>
<dbReference type="SUPFAM" id="SSF55816">
    <property type="entry name" value="5'-nucleotidase (syn. UDP-sugar hydrolase), C-terminal domain"/>
    <property type="match status" value="1"/>
</dbReference>
<evidence type="ECO:0000259" key="3">
    <source>
        <dbReference type="Pfam" id="PF00149"/>
    </source>
</evidence>
<dbReference type="AlphaFoldDB" id="S0G3E9"/>
<dbReference type="Proteomes" id="UP000014216">
    <property type="component" value="Unassembled WGS sequence"/>
</dbReference>
<comment type="similarity">
    <text evidence="2">Belongs to the 5'-nucleotidase family.</text>
</comment>
<evidence type="ECO:0000256" key="2">
    <source>
        <dbReference type="RuleBase" id="RU362119"/>
    </source>
</evidence>
<reference evidence="5 6" key="1">
    <citation type="journal article" date="2013" name="Genome Announc.">
        <title>Draft Genome Sequence of Desulfotignum phosphitoxidans DSM 13687 Strain FiPS-3.</title>
        <authorList>
            <person name="Poehlein A."/>
            <person name="Daniel R."/>
            <person name="Simeonova D.D."/>
        </authorList>
    </citation>
    <scope>NUCLEOTIDE SEQUENCE [LARGE SCALE GENOMIC DNA]</scope>
    <source>
        <strain evidence="5 6">DSM 13687</strain>
    </source>
</reference>
<protein>
    <submittedName>
        <fullName evidence="5">5'-nucleotidase UshA</fullName>
        <ecNumber evidence="5">3.1.3.5</ecNumber>
    </submittedName>
</protein>
<gene>
    <name evidence="5" type="primary">ushA</name>
    <name evidence="5" type="ORF">Dpo_9c01480</name>
</gene>
<dbReference type="PATRIC" id="fig|1286635.3.peg.3818"/>
<feature type="domain" description="Calcineurin-like phosphoesterase" evidence="3">
    <location>
        <begin position="43"/>
        <end position="258"/>
    </location>
</feature>
<dbReference type="InterPro" id="IPR036907">
    <property type="entry name" value="5'-Nucleotdase_C_sf"/>
</dbReference>
<dbReference type="SUPFAM" id="SSF56300">
    <property type="entry name" value="Metallo-dependent phosphatases"/>
    <property type="match status" value="1"/>
</dbReference>
<evidence type="ECO:0000313" key="5">
    <source>
        <dbReference type="EMBL" id="EMS78316.1"/>
    </source>
</evidence>
<dbReference type="InterPro" id="IPR004843">
    <property type="entry name" value="Calcineurin-like_PHP"/>
</dbReference>
<comment type="caution">
    <text evidence="5">The sequence shown here is derived from an EMBL/GenBank/DDBJ whole genome shotgun (WGS) entry which is preliminary data.</text>
</comment>
<dbReference type="Pfam" id="PF00149">
    <property type="entry name" value="Metallophos"/>
    <property type="match status" value="1"/>
</dbReference>
<keyword evidence="1" id="KW-0732">Signal</keyword>
<accession>S0G3E9</accession>
<dbReference type="Pfam" id="PF02872">
    <property type="entry name" value="5_nucleotid_C"/>
    <property type="match status" value="1"/>
</dbReference>
<dbReference type="EC" id="3.1.3.5" evidence="5"/>
<dbReference type="GO" id="GO:0008253">
    <property type="term" value="F:5'-nucleotidase activity"/>
    <property type="evidence" value="ECO:0007669"/>
    <property type="project" value="UniProtKB-EC"/>
</dbReference>
<evidence type="ECO:0000256" key="1">
    <source>
        <dbReference type="ARBA" id="ARBA00022729"/>
    </source>
</evidence>
<dbReference type="GO" id="GO:0009166">
    <property type="term" value="P:nucleotide catabolic process"/>
    <property type="evidence" value="ECO:0007669"/>
    <property type="project" value="InterPro"/>
</dbReference>
<dbReference type="Gene3D" id="3.90.780.10">
    <property type="entry name" value="5'-Nucleotidase, C-terminal domain"/>
    <property type="match status" value="1"/>
</dbReference>
<name>S0G3E9_9BACT</name>
<dbReference type="InterPro" id="IPR008334">
    <property type="entry name" value="5'-Nucleotdase_C"/>
</dbReference>
<dbReference type="InterPro" id="IPR006179">
    <property type="entry name" value="5_nucleotidase/apyrase"/>
</dbReference>
<dbReference type="PANTHER" id="PTHR11575:SF24">
    <property type="entry name" value="5'-NUCLEOTIDASE"/>
    <property type="match status" value="1"/>
</dbReference>
<keyword evidence="2 5" id="KW-0378">Hydrolase</keyword>
<proteinExistence type="inferred from homology"/>